<feature type="domain" description="MARVEL" evidence="6">
    <location>
        <begin position="14"/>
        <end position="133"/>
    </location>
</feature>
<organism evidence="7 8">
    <name type="scientific">Phytophthora nicotianae P1976</name>
    <dbReference type="NCBI Taxonomy" id="1317066"/>
    <lineage>
        <taxon>Eukaryota</taxon>
        <taxon>Sar</taxon>
        <taxon>Stramenopiles</taxon>
        <taxon>Oomycota</taxon>
        <taxon>Peronosporomycetes</taxon>
        <taxon>Peronosporales</taxon>
        <taxon>Peronosporaceae</taxon>
        <taxon>Phytophthora</taxon>
    </lineage>
</organism>
<keyword evidence="2 5" id="KW-0812">Transmembrane</keyword>
<dbReference type="EMBL" id="ANJA01000472">
    <property type="protein sequence ID" value="ETO83599.1"/>
    <property type="molecule type" value="Genomic_DNA"/>
</dbReference>
<keyword evidence="3 5" id="KW-1133">Transmembrane helix</keyword>
<dbReference type="AlphaFoldDB" id="A0A081AXI8"/>
<evidence type="ECO:0000313" key="8">
    <source>
        <dbReference type="Proteomes" id="UP000028582"/>
    </source>
</evidence>
<comment type="subcellular location">
    <subcellularLocation>
        <location evidence="1">Membrane</location>
        <topology evidence="1">Multi-pass membrane protein</topology>
    </subcellularLocation>
</comment>
<dbReference type="Proteomes" id="UP000028582">
    <property type="component" value="Unassembled WGS sequence"/>
</dbReference>
<sequence>MIGLLTPTMLTRTNLALRIAQFLCCLLGLSFVAAGGIAFHSSNFVLLMNYTGMLYTLWFVVAVEILHYSARLSTRVEQGIDGVLALMLLIGGICLAASDYISYCDRLWHCHNLKAAVAFTFIGMFAFLASLVLSILATNKATSGPTEVPGQYHMEVTPTDALSPVQDLNSPGAKV</sequence>
<comment type="caution">
    <text evidence="7">The sequence shown here is derived from an EMBL/GenBank/DDBJ whole genome shotgun (WGS) entry which is preliminary data.</text>
</comment>
<gene>
    <name evidence="7" type="ORF">F444_02414</name>
</gene>
<evidence type="ECO:0000256" key="2">
    <source>
        <dbReference type="ARBA" id="ARBA00022692"/>
    </source>
</evidence>
<dbReference type="PANTHER" id="PTHR28165:SF1">
    <property type="entry name" value="NON-CLASSICAL EXPORT PROTEIN 2-RELATED"/>
    <property type="match status" value="1"/>
</dbReference>
<evidence type="ECO:0000313" key="7">
    <source>
        <dbReference type="EMBL" id="ETO83599.1"/>
    </source>
</evidence>
<dbReference type="Pfam" id="PF01284">
    <property type="entry name" value="MARVEL"/>
    <property type="match status" value="1"/>
</dbReference>
<dbReference type="GO" id="GO:0016020">
    <property type="term" value="C:membrane"/>
    <property type="evidence" value="ECO:0007669"/>
    <property type="project" value="UniProtKB-SubCell"/>
</dbReference>
<feature type="transmembrane region" description="Helical" evidence="5">
    <location>
        <begin position="52"/>
        <end position="70"/>
    </location>
</feature>
<evidence type="ECO:0000259" key="6">
    <source>
        <dbReference type="Pfam" id="PF01284"/>
    </source>
</evidence>
<evidence type="ECO:0000256" key="5">
    <source>
        <dbReference type="SAM" id="Phobius"/>
    </source>
</evidence>
<evidence type="ECO:0000256" key="3">
    <source>
        <dbReference type="ARBA" id="ARBA00022989"/>
    </source>
</evidence>
<feature type="transmembrane region" description="Helical" evidence="5">
    <location>
        <begin position="115"/>
        <end position="137"/>
    </location>
</feature>
<evidence type="ECO:0000256" key="4">
    <source>
        <dbReference type="ARBA" id="ARBA00023136"/>
    </source>
</evidence>
<dbReference type="InterPro" id="IPR052649">
    <property type="entry name" value="NCE102-like"/>
</dbReference>
<evidence type="ECO:0000256" key="1">
    <source>
        <dbReference type="ARBA" id="ARBA00004141"/>
    </source>
</evidence>
<reference evidence="7 8" key="1">
    <citation type="submission" date="2013-11" db="EMBL/GenBank/DDBJ databases">
        <title>The Genome Sequence of Phytophthora parasitica P1976.</title>
        <authorList>
            <consortium name="The Broad Institute Genomics Platform"/>
            <person name="Russ C."/>
            <person name="Tyler B."/>
            <person name="Panabieres F."/>
            <person name="Shan W."/>
            <person name="Tripathy S."/>
            <person name="Grunwald N."/>
            <person name="Machado M."/>
            <person name="Johnson C.S."/>
            <person name="Walker B."/>
            <person name="Young S."/>
            <person name="Zeng Q."/>
            <person name="Gargeya S."/>
            <person name="Fitzgerald M."/>
            <person name="Haas B."/>
            <person name="Abouelleil A."/>
            <person name="Allen A.W."/>
            <person name="Alvarado L."/>
            <person name="Arachchi H.M."/>
            <person name="Berlin A.M."/>
            <person name="Chapman S.B."/>
            <person name="Gainer-Dewar J."/>
            <person name="Goldberg J."/>
            <person name="Griggs A."/>
            <person name="Gujja S."/>
            <person name="Hansen M."/>
            <person name="Howarth C."/>
            <person name="Imamovic A."/>
            <person name="Ireland A."/>
            <person name="Larimer J."/>
            <person name="McCowan C."/>
            <person name="Murphy C."/>
            <person name="Pearson M."/>
            <person name="Poon T.W."/>
            <person name="Priest M."/>
            <person name="Roberts A."/>
            <person name="Saif S."/>
            <person name="Shea T."/>
            <person name="Sisk P."/>
            <person name="Sykes S."/>
            <person name="Wortman J."/>
            <person name="Nusbaum C."/>
            <person name="Birren B."/>
        </authorList>
    </citation>
    <scope>NUCLEOTIDE SEQUENCE [LARGE SCALE GENOMIC DNA]</scope>
    <source>
        <strain evidence="7 8">P1976</strain>
    </source>
</reference>
<feature type="transmembrane region" description="Helical" evidence="5">
    <location>
        <begin position="82"/>
        <end position="103"/>
    </location>
</feature>
<protein>
    <recommendedName>
        <fullName evidence="6">MARVEL domain-containing protein</fullName>
    </recommendedName>
</protein>
<accession>A0A081AXI8</accession>
<feature type="transmembrane region" description="Helical" evidence="5">
    <location>
        <begin position="20"/>
        <end position="40"/>
    </location>
</feature>
<dbReference type="OrthoDB" id="91989at2759"/>
<keyword evidence="4 5" id="KW-0472">Membrane</keyword>
<proteinExistence type="predicted"/>
<name>A0A081AXI8_PHYNI</name>
<dbReference type="PANTHER" id="PTHR28165">
    <property type="entry name" value="NON-CLASSICAL EXPORT PROTEIN 2-RELATED"/>
    <property type="match status" value="1"/>
</dbReference>
<dbReference type="InterPro" id="IPR008253">
    <property type="entry name" value="Marvel"/>
</dbReference>